<protein>
    <submittedName>
        <fullName evidence="2">Glucokinase</fullName>
        <ecNumber evidence="2">2.7.1.2</ecNumber>
    </submittedName>
</protein>
<reference evidence="2" key="1">
    <citation type="submission" date="2023-07" db="EMBL/GenBank/DDBJ databases">
        <title>Genomic Encyclopedia of Type Strains, Phase IV (KMG-IV): sequencing the most valuable type-strain genomes for metagenomic binning, comparative biology and taxonomic classification.</title>
        <authorList>
            <person name="Goeker M."/>
        </authorList>
    </citation>
    <scope>NUCLEOTIDE SEQUENCE</scope>
    <source>
        <strain evidence="2">DSM 24202</strain>
    </source>
</reference>
<comment type="caution">
    <text evidence="2">The sequence shown here is derived from an EMBL/GenBank/DDBJ whole genome shotgun (WGS) entry which is preliminary data.</text>
</comment>
<accession>A0AAE3VJG9</accession>
<dbReference type="AlphaFoldDB" id="A0AAE3VJG9"/>
<evidence type="ECO:0000313" key="3">
    <source>
        <dbReference type="Proteomes" id="UP001238163"/>
    </source>
</evidence>
<evidence type="ECO:0000256" key="1">
    <source>
        <dbReference type="ARBA" id="ARBA00006479"/>
    </source>
</evidence>
<evidence type="ECO:0000313" key="2">
    <source>
        <dbReference type="EMBL" id="MDQ0291323.1"/>
    </source>
</evidence>
<dbReference type="Gene3D" id="3.30.420.40">
    <property type="match status" value="2"/>
</dbReference>
<dbReference type="InterPro" id="IPR000600">
    <property type="entry name" value="ROK"/>
</dbReference>
<comment type="similarity">
    <text evidence="1">Belongs to the ROK (NagC/XylR) family.</text>
</comment>
<organism evidence="2 3">
    <name type="scientific">Oligosphaera ethanolica</name>
    <dbReference type="NCBI Taxonomy" id="760260"/>
    <lineage>
        <taxon>Bacteria</taxon>
        <taxon>Pseudomonadati</taxon>
        <taxon>Lentisphaerota</taxon>
        <taxon>Oligosphaeria</taxon>
        <taxon>Oligosphaerales</taxon>
        <taxon>Oligosphaeraceae</taxon>
        <taxon>Oligosphaera</taxon>
    </lineage>
</organism>
<dbReference type="InterPro" id="IPR043129">
    <property type="entry name" value="ATPase_NBD"/>
</dbReference>
<proteinExistence type="inferred from homology"/>
<name>A0AAE3VJG9_9BACT</name>
<dbReference type="PANTHER" id="PTHR18964">
    <property type="entry name" value="ROK (REPRESSOR, ORF, KINASE) FAMILY"/>
    <property type="match status" value="1"/>
</dbReference>
<dbReference type="RefSeq" id="WP_307263950.1">
    <property type="nucleotide sequence ID" value="NZ_JAUSVL010000001.1"/>
</dbReference>
<dbReference type="CDD" id="cd23763">
    <property type="entry name" value="ASKHA_ATPase_ROK"/>
    <property type="match status" value="1"/>
</dbReference>
<keyword evidence="2" id="KW-0808">Transferase</keyword>
<gene>
    <name evidence="2" type="ORF">J3R75_003430</name>
</gene>
<dbReference type="SUPFAM" id="SSF53067">
    <property type="entry name" value="Actin-like ATPase domain"/>
    <property type="match status" value="1"/>
</dbReference>
<dbReference type="EC" id="2.7.1.2" evidence="2"/>
<dbReference type="EMBL" id="JAUSVL010000001">
    <property type="protein sequence ID" value="MDQ0291323.1"/>
    <property type="molecule type" value="Genomic_DNA"/>
</dbReference>
<dbReference type="Proteomes" id="UP001238163">
    <property type="component" value="Unassembled WGS sequence"/>
</dbReference>
<dbReference type="PANTHER" id="PTHR18964:SF149">
    <property type="entry name" value="BIFUNCTIONAL UDP-N-ACETYLGLUCOSAMINE 2-EPIMERASE_N-ACETYLMANNOSAMINE KINASE"/>
    <property type="match status" value="1"/>
</dbReference>
<dbReference type="Pfam" id="PF00480">
    <property type="entry name" value="ROK"/>
    <property type="match status" value="1"/>
</dbReference>
<sequence length="297" mass="30771">MIIGIDIGGTKCAVVAADDQGNMGRVIRFPTTNVHDTLAAIFAAVHDLRPDGQQTFGIACGGPLDAKAGVVLSPPNLPDWDRIAICQLLQERFGGRAYLMNDANACALAEWQFGAGKGTRNMAFLTHGTGMGGGLILNGALYEGSSGDAGELGHVRLAENGPVGYHKAGSFEGFCSGGGIAQLAAGRLPGMDKPSAKDVAEAADRGVPEALTIMTESGRYLGRALAILIDIINPEVIALGSIYTRSGHLLEQAMRAELAREALPSALAVCRIVPAALGENTGCMSAIAVAAYRAKER</sequence>
<dbReference type="GO" id="GO:0004340">
    <property type="term" value="F:glucokinase activity"/>
    <property type="evidence" value="ECO:0007669"/>
    <property type="project" value="UniProtKB-EC"/>
</dbReference>
<keyword evidence="3" id="KW-1185">Reference proteome</keyword>